<keyword evidence="1" id="KW-0812">Transmembrane</keyword>
<sequence length="78" mass="8955">MQIASQSIPGLWLKLAIICELSSPKKWLKVRTNGDQCARANCPLMVAFFFFFFCALNRLPVVLRAAEEEISNGWFCWQ</sequence>
<keyword evidence="1" id="KW-0472">Membrane</keyword>
<dbReference type="GeneID" id="63751975"/>
<feature type="transmembrane region" description="Helical" evidence="1">
    <location>
        <begin position="38"/>
        <end position="56"/>
    </location>
</feature>
<evidence type="ECO:0000313" key="3">
    <source>
        <dbReference type="Proteomes" id="UP000184383"/>
    </source>
</evidence>
<dbReference type="VEuPathDB" id="FungiDB:ASPWEDRAFT_438512"/>
<reference evidence="3" key="1">
    <citation type="journal article" date="2017" name="Genome Biol.">
        <title>Comparative genomics reveals high biological diversity and specific adaptations in the industrially and medically important fungal genus Aspergillus.</title>
        <authorList>
            <person name="de Vries R.P."/>
            <person name="Riley R."/>
            <person name="Wiebenga A."/>
            <person name="Aguilar-Osorio G."/>
            <person name="Amillis S."/>
            <person name="Uchima C.A."/>
            <person name="Anderluh G."/>
            <person name="Asadollahi M."/>
            <person name="Askin M."/>
            <person name="Barry K."/>
            <person name="Battaglia E."/>
            <person name="Bayram O."/>
            <person name="Benocci T."/>
            <person name="Braus-Stromeyer S.A."/>
            <person name="Caldana C."/>
            <person name="Canovas D."/>
            <person name="Cerqueira G.C."/>
            <person name="Chen F."/>
            <person name="Chen W."/>
            <person name="Choi C."/>
            <person name="Clum A."/>
            <person name="Dos Santos R.A."/>
            <person name="Damasio A.R."/>
            <person name="Diallinas G."/>
            <person name="Emri T."/>
            <person name="Fekete E."/>
            <person name="Flipphi M."/>
            <person name="Freyberg S."/>
            <person name="Gallo A."/>
            <person name="Gournas C."/>
            <person name="Habgood R."/>
            <person name="Hainaut M."/>
            <person name="Harispe M.L."/>
            <person name="Henrissat B."/>
            <person name="Hilden K.S."/>
            <person name="Hope R."/>
            <person name="Hossain A."/>
            <person name="Karabika E."/>
            <person name="Karaffa L."/>
            <person name="Karanyi Z."/>
            <person name="Krasevec N."/>
            <person name="Kuo A."/>
            <person name="Kusch H."/>
            <person name="LaButti K."/>
            <person name="Lagendijk E.L."/>
            <person name="Lapidus A."/>
            <person name="Levasseur A."/>
            <person name="Lindquist E."/>
            <person name="Lipzen A."/>
            <person name="Logrieco A.F."/>
            <person name="MacCabe A."/>
            <person name="Maekelae M.R."/>
            <person name="Malavazi I."/>
            <person name="Melin P."/>
            <person name="Meyer V."/>
            <person name="Mielnichuk N."/>
            <person name="Miskei M."/>
            <person name="Molnar A.P."/>
            <person name="Mule G."/>
            <person name="Ngan C.Y."/>
            <person name="Orejas M."/>
            <person name="Orosz E."/>
            <person name="Ouedraogo J.P."/>
            <person name="Overkamp K.M."/>
            <person name="Park H.-S."/>
            <person name="Perrone G."/>
            <person name="Piumi F."/>
            <person name="Punt P.J."/>
            <person name="Ram A.F."/>
            <person name="Ramon A."/>
            <person name="Rauscher S."/>
            <person name="Record E."/>
            <person name="Riano-Pachon D.M."/>
            <person name="Robert V."/>
            <person name="Roehrig J."/>
            <person name="Ruller R."/>
            <person name="Salamov A."/>
            <person name="Salih N.S."/>
            <person name="Samson R.A."/>
            <person name="Sandor E."/>
            <person name="Sanguinetti M."/>
            <person name="Schuetze T."/>
            <person name="Sepcic K."/>
            <person name="Shelest E."/>
            <person name="Sherlock G."/>
            <person name="Sophianopoulou V."/>
            <person name="Squina F.M."/>
            <person name="Sun H."/>
            <person name="Susca A."/>
            <person name="Todd R.B."/>
            <person name="Tsang A."/>
            <person name="Unkles S.E."/>
            <person name="van de Wiele N."/>
            <person name="van Rossen-Uffink D."/>
            <person name="Oliveira J.V."/>
            <person name="Vesth T.C."/>
            <person name="Visser J."/>
            <person name="Yu J.-H."/>
            <person name="Zhou M."/>
            <person name="Andersen M.R."/>
            <person name="Archer D.B."/>
            <person name="Baker S.E."/>
            <person name="Benoit I."/>
            <person name="Brakhage A.A."/>
            <person name="Braus G.H."/>
            <person name="Fischer R."/>
            <person name="Frisvad J.C."/>
            <person name="Goldman G.H."/>
            <person name="Houbraken J."/>
            <person name="Oakley B."/>
            <person name="Pocsi I."/>
            <person name="Scazzocchio C."/>
            <person name="Seiboth B."/>
            <person name="vanKuyk P.A."/>
            <person name="Wortman J."/>
            <person name="Dyer P.S."/>
            <person name="Grigoriev I.V."/>
        </authorList>
    </citation>
    <scope>NUCLEOTIDE SEQUENCE [LARGE SCALE GENOMIC DNA]</scope>
    <source>
        <strain evidence="3">DTO 134E9</strain>
    </source>
</reference>
<dbReference type="EMBL" id="KV878211">
    <property type="protein sequence ID" value="OJJ37067.1"/>
    <property type="molecule type" value="Genomic_DNA"/>
</dbReference>
<keyword evidence="1" id="KW-1133">Transmembrane helix</keyword>
<keyword evidence="3" id="KW-1185">Reference proteome</keyword>
<dbReference type="AlphaFoldDB" id="A0A1L9RQH5"/>
<accession>A0A1L9RQH5</accession>
<evidence type="ECO:0000256" key="1">
    <source>
        <dbReference type="SAM" id="Phobius"/>
    </source>
</evidence>
<dbReference type="RefSeq" id="XP_040690743.1">
    <property type="nucleotide sequence ID" value="XM_040836127.1"/>
</dbReference>
<evidence type="ECO:0000313" key="2">
    <source>
        <dbReference type="EMBL" id="OJJ37067.1"/>
    </source>
</evidence>
<dbReference type="Proteomes" id="UP000184383">
    <property type="component" value="Unassembled WGS sequence"/>
</dbReference>
<proteinExistence type="predicted"/>
<protein>
    <submittedName>
        <fullName evidence="2">Uncharacterized protein</fullName>
    </submittedName>
</protein>
<organism evidence="2 3">
    <name type="scientific">Aspergillus wentii DTO 134E9</name>
    <dbReference type="NCBI Taxonomy" id="1073089"/>
    <lineage>
        <taxon>Eukaryota</taxon>
        <taxon>Fungi</taxon>
        <taxon>Dikarya</taxon>
        <taxon>Ascomycota</taxon>
        <taxon>Pezizomycotina</taxon>
        <taxon>Eurotiomycetes</taxon>
        <taxon>Eurotiomycetidae</taxon>
        <taxon>Eurotiales</taxon>
        <taxon>Aspergillaceae</taxon>
        <taxon>Aspergillus</taxon>
        <taxon>Aspergillus subgen. Cremei</taxon>
    </lineage>
</organism>
<name>A0A1L9RQH5_ASPWE</name>
<gene>
    <name evidence="2" type="ORF">ASPWEDRAFT_438512</name>
</gene>